<gene>
    <name evidence="1" type="ORF">PV07_08218</name>
</gene>
<dbReference type="OrthoDB" id="3830579at2759"/>
<evidence type="ECO:0000313" key="2">
    <source>
        <dbReference type="Proteomes" id="UP000054466"/>
    </source>
</evidence>
<protein>
    <recommendedName>
        <fullName evidence="3">ABM domain-containing protein</fullName>
    </recommendedName>
</protein>
<dbReference type="Proteomes" id="UP000054466">
    <property type="component" value="Unassembled WGS sequence"/>
</dbReference>
<evidence type="ECO:0008006" key="3">
    <source>
        <dbReference type="Google" id="ProtNLM"/>
    </source>
</evidence>
<dbReference type="GeneID" id="27347412"/>
<dbReference type="EMBL" id="KN847043">
    <property type="protein sequence ID" value="KIW28564.1"/>
    <property type="molecule type" value="Genomic_DNA"/>
</dbReference>
<dbReference type="AlphaFoldDB" id="A0A0D2CYB7"/>
<proteinExistence type="predicted"/>
<name>A0A0D2CYB7_9EURO</name>
<keyword evidence="2" id="KW-1185">Reference proteome</keyword>
<accession>A0A0D2CYB7</accession>
<organism evidence="1 2">
    <name type="scientific">Cladophialophora immunda</name>
    <dbReference type="NCBI Taxonomy" id="569365"/>
    <lineage>
        <taxon>Eukaryota</taxon>
        <taxon>Fungi</taxon>
        <taxon>Dikarya</taxon>
        <taxon>Ascomycota</taxon>
        <taxon>Pezizomycotina</taxon>
        <taxon>Eurotiomycetes</taxon>
        <taxon>Chaetothyriomycetidae</taxon>
        <taxon>Chaetothyriales</taxon>
        <taxon>Herpotrichiellaceae</taxon>
        <taxon>Cladophialophora</taxon>
    </lineage>
</organism>
<sequence length="219" mass="23979">MAAVQLIQLKPTVGVDDEKWLKIISGFRSAEGGTGVVWALQHEDSKIAGIAACFDTYGHQQAWAASDAGHKVKDDISVLASGSIYEDVVLFSEDPLPTIKANVVELVSWIHPVDKIDAEREKKVADGFKHFQKAISSEAPEADGGLVAGWGQVPFDHEGVKSRRFTSLIGWKGVDAHYKCKETRPFLNNIHWLMENDDSGVEMVHYAYSKSLDGAGTNL</sequence>
<reference evidence="1 2" key="1">
    <citation type="submission" date="2015-01" db="EMBL/GenBank/DDBJ databases">
        <title>The Genome Sequence of Cladophialophora immunda CBS83496.</title>
        <authorList>
            <consortium name="The Broad Institute Genomics Platform"/>
            <person name="Cuomo C."/>
            <person name="de Hoog S."/>
            <person name="Gorbushina A."/>
            <person name="Stielow B."/>
            <person name="Teixiera M."/>
            <person name="Abouelleil A."/>
            <person name="Chapman S.B."/>
            <person name="Priest M."/>
            <person name="Young S.K."/>
            <person name="Wortman J."/>
            <person name="Nusbaum C."/>
            <person name="Birren B."/>
        </authorList>
    </citation>
    <scope>NUCLEOTIDE SEQUENCE [LARGE SCALE GENOMIC DNA]</scope>
    <source>
        <strain evidence="1 2">CBS 83496</strain>
    </source>
</reference>
<dbReference type="RefSeq" id="XP_016248780.1">
    <property type="nucleotide sequence ID" value="XM_016395361.1"/>
</dbReference>
<dbReference type="HOGENOM" id="CLU_1261384_0_0_1"/>
<evidence type="ECO:0000313" key="1">
    <source>
        <dbReference type="EMBL" id="KIW28564.1"/>
    </source>
</evidence>
<dbReference type="VEuPathDB" id="FungiDB:PV07_08218"/>